<feature type="region of interest" description="Disordered" evidence="4">
    <location>
        <begin position="609"/>
        <end position="675"/>
    </location>
</feature>
<dbReference type="EC" id="3.4.19.13" evidence="3"/>
<dbReference type="FunFam" id="1.10.246.130:FF:000001">
    <property type="entry name" value="Gamma-glutamyltransferase 5 isoform 1"/>
    <property type="match status" value="1"/>
</dbReference>
<evidence type="ECO:0000256" key="3">
    <source>
        <dbReference type="RuleBase" id="RU368068"/>
    </source>
</evidence>
<feature type="transmembrane region" description="Helical" evidence="5">
    <location>
        <begin position="35"/>
        <end position="54"/>
    </location>
</feature>
<dbReference type="Gene3D" id="3.60.20.40">
    <property type="match status" value="1"/>
</dbReference>
<comment type="pathway">
    <text evidence="3">Sulfur metabolism; glutathione metabolism.</text>
</comment>
<evidence type="ECO:0000313" key="6">
    <source>
        <dbReference type="EMBL" id="WVZ72269.1"/>
    </source>
</evidence>
<keyword evidence="3" id="KW-0378">Hydrolase</keyword>
<dbReference type="Proteomes" id="UP001341281">
    <property type="component" value="Chromosome 04"/>
</dbReference>
<name>A0AAQ3TE32_PASNO</name>
<keyword evidence="5" id="KW-0812">Transmembrane</keyword>
<comment type="catalytic activity">
    <reaction evidence="3">
        <text>an S-substituted glutathione + H2O = an S-substituted L-cysteinylglycine + L-glutamate</text>
        <dbReference type="Rhea" id="RHEA:59468"/>
        <dbReference type="ChEBI" id="CHEBI:15377"/>
        <dbReference type="ChEBI" id="CHEBI:29985"/>
        <dbReference type="ChEBI" id="CHEBI:90779"/>
        <dbReference type="ChEBI" id="CHEBI:143103"/>
        <dbReference type="EC" id="3.4.19.13"/>
    </reaction>
</comment>
<dbReference type="SUPFAM" id="SSF56235">
    <property type="entry name" value="N-terminal nucleophile aminohydrolases (Ntn hydrolases)"/>
    <property type="match status" value="1"/>
</dbReference>
<proteinExistence type="predicted"/>
<dbReference type="InterPro" id="IPR000101">
    <property type="entry name" value="GGT_peptidase"/>
</dbReference>
<feature type="compositionally biased region" description="Basic residues" evidence="4">
    <location>
        <begin position="644"/>
        <end position="654"/>
    </location>
</feature>
<feature type="active site" description="Nucleophile" evidence="1">
    <location>
        <position position="424"/>
    </location>
</feature>
<feature type="compositionally biased region" description="Low complexity" evidence="4">
    <location>
        <begin position="609"/>
        <end position="630"/>
    </location>
</feature>
<sequence length="1040" mass="111577">MAAARGEGLRGPLLGADGTVQPQDAARGRRSARPWASLAIAAALLALAGALLLLTSSGSGTEEAAGPRLGLSPHEVESGVGAVAADDARCSEVGAAALRAGGHAVDAAVAAALCLGVVHPMSSGLGGGAFLVVRDAASGHAVAFDARETAPAAATPLVCNHHQDMYAADPSAKSKGALAMGVPGELAGLHLAWSRYGRLPWRDLVAPAARLARDGYEIVAYVAGALADSAADVLADPGLRAVFAPEGRVLGAGETCRNPALADALERVAEEGAAAFYGGAVGESFVRDVRAAGGIVTAEDLRGYEVEVGGAMRADAMGYTFLGMPPPSSGTVGMALILNVLGGYKSLDFLKGFLGIHRLIEAIKHMLSIRMNLGDPDFVNVTGDVAKMLSPALADRVRQRIVDNTTFPPGYYLPRWAQLDDHGTSHLCVVDGDRNAVALTTTVNSFFGAKVLSPSTGIVANNEMDDFSVPAKPTPDHLPPAPANFIAPGKRPLSSMTPLVILKNGQLVGVLGGSGGTNIIATVTQVFLNHFIVGMDPMAAVQRPRVYHKLIPNVVSYENETVVDGDVIALSGAAQAFLEQRGHRLQSTDSGAVCQFIVQELAAPDAPGAAAAASSAGGSPPSATPGRAASLRGCEAGPPPPHRPTGHRTARVIRRPSPSPARVRGREAAATAMGRRGSADRLEALSIEIERKLQKALSSNSQRLQILQQLFADIALKVDDRARDVIMSQNEDDIAPVDEREDGRLCFYEILANHFVRAPQSGRRILELIVQLWSQSFASNIFALLFHKWLFEAPLDGEEISLRYSSALVQGATNVFWIDIQTNTRHFLSLYHYLLEDVALVPDRLTKISLQAGRDLFLLLSRFMFFYDQDHLLSSFLEHFPTFPNSFLVGGPADYFVIELTHQLQKLKIEPVLLHYLSRMSILQGLELRLSTSTRLKACLYSFTSPGGPTYPTRAVRHTAWNTLDLLFPVSTTFSLILVGRYPRHVISLFFRLLYPWYWPSSCWNFVMTCAMTVYYYILNLLVSSWGNLRRPRHQRTHGE</sequence>
<dbReference type="GO" id="GO:0005886">
    <property type="term" value="C:plasma membrane"/>
    <property type="evidence" value="ECO:0007669"/>
    <property type="project" value="TreeGrafter"/>
</dbReference>
<evidence type="ECO:0000256" key="2">
    <source>
        <dbReference type="PIRSR" id="PIRSR600101-2"/>
    </source>
</evidence>
<dbReference type="PRINTS" id="PR01210">
    <property type="entry name" value="GGTRANSPTASE"/>
</dbReference>
<reference evidence="6 7" key="1">
    <citation type="submission" date="2024-02" db="EMBL/GenBank/DDBJ databases">
        <title>High-quality chromosome-scale genome assembly of Pensacola bahiagrass (Paspalum notatum Flugge var. saurae).</title>
        <authorList>
            <person name="Vega J.M."/>
            <person name="Podio M."/>
            <person name="Orjuela J."/>
            <person name="Siena L.A."/>
            <person name="Pessino S.C."/>
            <person name="Combes M.C."/>
            <person name="Mariac C."/>
            <person name="Albertini E."/>
            <person name="Pupilli F."/>
            <person name="Ortiz J.P.A."/>
            <person name="Leblanc O."/>
        </authorList>
    </citation>
    <scope>NUCLEOTIDE SEQUENCE [LARGE SCALE GENOMIC DNA]</scope>
    <source>
        <strain evidence="6">R1</strain>
        <tissue evidence="6">Leaf</tissue>
    </source>
</reference>
<comment type="catalytic activity">
    <reaction evidence="3">
        <text>an N-terminal (5-L-glutamyl)-[peptide] + an alpha-amino acid = 5-L-glutamyl amino acid + an N-terminal L-alpha-aminoacyl-[peptide]</text>
        <dbReference type="Rhea" id="RHEA:23904"/>
        <dbReference type="Rhea" id="RHEA-COMP:9780"/>
        <dbReference type="Rhea" id="RHEA-COMP:9795"/>
        <dbReference type="ChEBI" id="CHEBI:77644"/>
        <dbReference type="ChEBI" id="CHEBI:78597"/>
        <dbReference type="ChEBI" id="CHEBI:78599"/>
        <dbReference type="ChEBI" id="CHEBI:78608"/>
        <dbReference type="EC" id="2.3.2.2"/>
    </reaction>
</comment>
<dbReference type="GO" id="GO:0006751">
    <property type="term" value="P:glutathione catabolic process"/>
    <property type="evidence" value="ECO:0007669"/>
    <property type="project" value="UniProtKB-UniRule"/>
</dbReference>
<keyword evidence="5" id="KW-0472">Membrane</keyword>
<dbReference type="EC" id="2.3.2.2" evidence="3"/>
<dbReference type="PANTHER" id="PTHR11686:SF9">
    <property type="entry name" value="RE13973P"/>
    <property type="match status" value="1"/>
</dbReference>
<keyword evidence="7" id="KW-1185">Reference proteome</keyword>
<dbReference type="NCBIfam" id="TIGR00066">
    <property type="entry name" value="g_glut_trans"/>
    <property type="match status" value="1"/>
</dbReference>
<evidence type="ECO:0000256" key="1">
    <source>
        <dbReference type="PIRSR" id="PIRSR600101-1"/>
    </source>
</evidence>
<gene>
    <name evidence="6" type="ORF">U9M48_020758</name>
</gene>
<dbReference type="PANTHER" id="PTHR11686">
    <property type="entry name" value="GAMMA GLUTAMYL TRANSPEPTIDASE"/>
    <property type="match status" value="1"/>
</dbReference>
<dbReference type="EMBL" id="CP144748">
    <property type="protein sequence ID" value="WVZ72269.1"/>
    <property type="molecule type" value="Genomic_DNA"/>
</dbReference>
<keyword evidence="3" id="KW-0808">Transferase</keyword>
<dbReference type="Pfam" id="PF01019">
    <property type="entry name" value="G_glu_transpept"/>
    <property type="match status" value="1"/>
</dbReference>
<feature type="binding site" evidence="2">
    <location>
        <begin position="442"/>
        <end position="444"/>
    </location>
    <ligand>
        <name>L-glutamate</name>
        <dbReference type="ChEBI" id="CHEBI:29985"/>
    </ligand>
</feature>
<feature type="region of interest" description="Disordered" evidence="4">
    <location>
        <begin position="1"/>
        <end position="28"/>
    </location>
</feature>
<dbReference type="GO" id="GO:0103068">
    <property type="term" value="F:leukotriene C4 gamma-glutamyl transferase activity"/>
    <property type="evidence" value="ECO:0007669"/>
    <property type="project" value="UniProtKB-EC"/>
</dbReference>
<dbReference type="InterPro" id="IPR029055">
    <property type="entry name" value="Ntn_hydrolases_N"/>
</dbReference>
<protein>
    <recommendedName>
        <fullName evidence="3">Glutathione hydrolase</fullName>
        <ecNumber evidence="3">2.3.2.2</ecNumber>
        <ecNumber evidence="3">3.4.19.13</ecNumber>
    </recommendedName>
    <alternativeName>
        <fullName evidence="3">Gamma-glutamyltransferase</fullName>
    </alternativeName>
    <alternativeName>
        <fullName evidence="3">Gamma-glutamyltranspeptidase</fullName>
    </alternativeName>
</protein>
<feature type="transmembrane region" description="Helical" evidence="5">
    <location>
        <begin position="997"/>
        <end position="1023"/>
    </location>
</feature>
<comment type="function">
    <text evidence="3">Cleaves the gamma-glutamyl peptide bond of glutathione and glutathione conjugates.</text>
</comment>
<dbReference type="InterPro" id="IPR043138">
    <property type="entry name" value="GGT_lsub"/>
</dbReference>
<dbReference type="GO" id="GO:0036374">
    <property type="term" value="F:glutathione hydrolase activity"/>
    <property type="evidence" value="ECO:0007669"/>
    <property type="project" value="UniProtKB-UniRule"/>
</dbReference>
<keyword evidence="3" id="KW-0012">Acyltransferase</keyword>
<feature type="binding site" evidence="2">
    <location>
        <begin position="494"/>
        <end position="495"/>
    </location>
    <ligand>
        <name>L-glutamate</name>
        <dbReference type="ChEBI" id="CHEBI:29985"/>
    </ligand>
</feature>
<feature type="binding site" evidence="2">
    <location>
        <position position="516"/>
    </location>
    <ligand>
        <name>L-glutamate</name>
        <dbReference type="ChEBI" id="CHEBI:29985"/>
    </ligand>
</feature>
<dbReference type="AlphaFoldDB" id="A0AAQ3TE32"/>
<keyword evidence="5" id="KW-1133">Transmembrane helix</keyword>
<dbReference type="InterPro" id="IPR043137">
    <property type="entry name" value="GGT_ssub_C"/>
</dbReference>
<evidence type="ECO:0000256" key="4">
    <source>
        <dbReference type="SAM" id="MobiDB-lite"/>
    </source>
</evidence>
<evidence type="ECO:0000256" key="5">
    <source>
        <dbReference type="SAM" id="Phobius"/>
    </source>
</evidence>
<accession>A0AAQ3TE32</accession>
<feature type="binding site" evidence="2">
    <location>
        <position position="466"/>
    </location>
    <ligand>
        <name>L-glutamate</name>
        <dbReference type="ChEBI" id="CHEBI:29985"/>
    </ligand>
</feature>
<feature type="binding site" evidence="2">
    <location>
        <position position="147"/>
    </location>
    <ligand>
        <name>L-glutamate</name>
        <dbReference type="ChEBI" id="CHEBI:29985"/>
    </ligand>
</feature>
<comment type="catalytic activity">
    <reaction evidence="3">
        <text>glutathione + H2O = L-cysteinylglycine + L-glutamate</text>
        <dbReference type="Rhea" id="RHEA:28807"/>
        <dbReference type="ChEBI" id="CHEBI:15377"/>
        <dbReference type="ChEBI" id="CHEBI:29985"/>
        <dbReference type="ChEBI" id="CHEBI:57925"/>
        <dbReference type="ChEBI" id="CHEBI:61694"/>
        <dbReference type="EC" id="3.4.19.13"/>
    </reaction>
</comment>
<organism evidence="6 7">
    <name type="scientific">Paspalum notatum var. saurae</name>
    <dbReference type="NCBI Taxonomy" id="547442"/>
    <lineage>
        <taxon>Eukaryota</taxon>
        <taxon>Viridiplantae</taxon>
        <taxon>Streptophyta</taxon>
        <taxon>Embryophyta</taxon>
        <taxon>Tracheophyta</taxon>
        <taxon>Spermatophyta</taxon>
        <taxon>Magnoliopsida</taxon>
        <taxon>Liliopsida</taxon>
        <taxon>Poales</taxon>
        <taxon>Poaceae</taxon>
        <taxon>PACMAD clade</taxon>
        <taxon>Panicoideae</taxon>
        <taxon>Andropogonodae</taxon>
        <taxon>Paspaleae</taxon>
        <taxon>Paspalinae</taxon>
        <taxon>Paspalum</taxon>
    </lineage>
</organism>
<dbReference type="Gene3D" id="1.10.246.130">
    <property type="match status" value="1"/>
</dbReference>
<evidence type="ECO:0000313" key="7">
    <source>
        <dbReference type="Proteomes" id="UP001341281"/>
    </source>
</evidence>